<feature type="coiled-coil region" evidence="2">
    <location>
        <begin position="91"/>
        <end position="175"/>
    </location>
</feature>
<dbReference type="Pfam" id="PF13920">
    <property type="entry name" value="zf-C3HC4_3"/>
    <property type="match status" value="1"/>
</dbReference>
<keyword evidence="1" id="KW-0862">Zinc</keyword>
<evidence type="ECO:0000313" key="5">
    <source>
        <dbReference type="EMBL" id="KAI5067698.1"/>
    </source>
</evidence>
<evidence type="ECO:0000256" key="3">
    <source>
        <dbReference type="SAM" id="SignalP"/>
    </source>
</evidence>
<feature type="chain" id="PRO_5038876488" description="RING-type domain-containing protein" evidence="3">
    <location>
        <begin position="17"/>
        <end position="243"/>
    </location>
</feature>
<evidence type="ECO:0000259" key="4">
    <source>
        <dbReference type="PROSITE" id="PS50089"/>
    </source>
</evidence>
<protein>
    <recommendedName>
        <fullName evidence="4">RING-type domain-containing protein</fullName>
    </recommendedName>
</protein>
<keyword evidence="1" id="KW-0479">Metal-binding</keyword>
<keyword evidence="6" id="KW-1185">Reference proteome</keyword>
<dbReference type="GO" id="GO:0008270">
    <property type="term" value="F:zinc ion binding"/>
    <property type="evidence" value="ECO:0007669"/>
    <property type="project" value="UniProtKB-KW"/>
</dbReference>
<dbReference type="Proteomes" id="UP000886520">
    <property type="component" value="Chromosome 17"/>
</dbReference>
<dbReference type="SUPFAM" id="SSF57850">
    <property type="entry name" value="RING/U-box"/>
    <property type="match status" value="1"/>
</dbReference>
<name>A0A9D4UHV2_ADICA</name>
<feature type="signal peptide" evidence="3">
    <location>
        <begin position="1"/>
        <end position="16"/>
    </location>
</feature>
<dbReference type="InterPro" id="IPR013083">
    <property type="entry name" value="Znf_RING/FYVE/PHD"/>
</dbReference>
<dbReference type="PANTHER" id="PTHR22696">
    <property type="entry name" value="E3 UBIQUITIN-PROTEIN LIGASE RNF26"/>
    <property type="match status" value="1"/>
</dbReference>
<dbReference type="PROSITE" id="PS50089">
    <property type="entry name" value="ZF_RING_2"/>
    <property type="match status" value="1"/>
</dbReference>
<dbReference type="GO" id="GO:0016567">
    <property type="term" value="P:protein ubiquitination"/>
    <property type="evidence" value="ECO:0007669"/>
    <property type="project" value="TreeGrafter"/>
</dbReference>
<dbReference type="OrthoDB" id="3045089at2759"/>
<dbReference type="AlphaFoldDB" id="A0A9D4UHV2"/>
<keyword evidence="1" id="KW-0863">Zinc-finger</keyword>
<evidence type="ECO:0000256" key="1">
    <source>
        <dbReference type="PROSITE-ProRule" id="PRU00175"/>
    </source>
</evidence>
<accession>A0A9D4UHV2</accession>
<evidence type="ECO:0000256" key="2">
    <source>
        <dbReference type="SAM" id="Coils"/>
    </source>
</evidence>
<dbReference type="SMART" id="SM00184">
    <property type="entry name" value="RING"/>
    <property type="match status" value="1"/>
</dbReference>
<evidence type="ECO:0000313" key="6">
    <source>
        <dbReference type="Proteomes" id="UP000886520"/>
    </source>
</evidence>
<dbReference type="InterPro" id="IPR001841">
    <property type="entry name" value="Znf_RING"/>
</dbReference>
<comment type="caution">
    <text evidence="5">The sequence shown here is derived from an EMBL/GenBank/DDBJ whole genome shotgun (WGS) entry which is preliminary data.</text>
</comment>
<reference evidence="5" key="1">
    <citation type="submission" date="2021-01" db="EMBL/GenBank/DDBJ databases">
        <title>Adiantum capillus-veneris genome.</title>
        <authorList>
            <person name="Fang Y."/>
            <person name="Liao Q."/>
        </authorList>
    </citation>
    <scope>NUCLEOTIDE SEQUENCE</scope>
    <source>
        <strain evidence="5">H3</strain>
        <tissue evidence="5">Leaf</tissue>
    </source>
</reference>
<dbReference type="PANTHER" id="PTHR22696:SF1">
    <property type="entry name" value="E3 UBIQUITIN-PROTEIN LIGASE RNF26"/>
    <property type="match status" value="1"/>
</dbReference>
<keyword evidence="3" id="KW-0732">Signal</keyword>
<feature type="domain" description="RING-type" evidence="4">
    <location>
        <begin position="182"/>
        <end position="222"/>
    </location>
</feature>
<dbReference type="GO" id="GO:0006511">
    <property type="term" value="P:ubiquitin-dependent protein catabolic process"/>
    <property type="evidence" value="ECO:0007669"/>
    <property type="project" value="TreeGrafter"/>
</dbReference>
<proteinExistence type="predicted"/>
<dbReference type="EMBL" id="JABFUD020000017">
    <property type="protein sequence ID" value="KAI5067698.1"/>
    <property type="molecule type" value="Genomic_DNA"/>
</dbReference>
<sequence>FVLSLSLSLSLRVTEASGYYLKMMTVWSSQEGDGSSTRKRKLEVREKLLEAQRTIENDMYDDASYEDFRFIRAVAMCLVSKINLGMEAAHEREWQEEKEELKKMYAEHEAACLEELERVRAAALRAQQELNSASQVHMKQMQEMGKKLKDQEAVLVLQKQECDAHKKQVDDLKQQIEEEHICSICKDNPRDTFVLPCSHFQYCLSCLLEHRKRNGSTCPTCRRPIEGLCMSSNVRPGANKAEK</sequence>
<dbReference type="Gene3D" id="3.30.40.10">
    <property type="entry name" value="Zinc/RING finger domain, C3HC4 (zinc finger)"/>
    <property type="match status" value="1"/>
</dbReference>
<dbReference type="GO" id="GO:0061630">
    <property type="term" value="F:ubiquitin protein ligase activity"/>
    <property type="evidence" value="ECO:0007669"/>
    <property type="project" value="TreeGrafter"/>
</dbReference>
<feature type="non-terminal residue" evidence="5">
    <location>
        <position position="1"/>
    </location>
</feature>
<keyword evidence="2" id="KW-0175">Coiled coil</keyword>
<gene>
    <name evidence="5" type="ORF">GOP47_0018226</name>
</gene>
<organism evidence="5 6">
    <name type="scientific">Adiantum capillus-veneris</name>
    <name type="common">Maidenhair fern</name>
    <dbReference type="NCBI Taxonomy" id="13818"/>
    <lineage>
        <taxon>Eukaryota</taxon>
        <taxon>Viridiplantae</taxon>
        <taxon>Streptophyta</taxon>
        <taxon>Embryophyta</taxon>
        <taxon>Tracheophyta</taxon>
        <taxon>Polypodiopsida</taxon>
        <taxon>Polypodiidae</taxon>
        <taxon>Polypodiales</taxon>
        <taxon>Pteridineae</taxon>
        <taxon>Pteridaceae</taxon>
        <taxon>Vittarioideae</taxon>
        <taxon>Adiantum</taxon>
    </lineage>
</organism>